<dbReference type="InterPro" id="IPR049203">
    <property type="entry name" value="DUF6818"/>
</dbReference>
<reference evidence="4" key="1">
    <citation type="submission" date="2020-11" db="EMBL/GenBank/DDBJ databases">
        <authorList>
            <consortium name="DOE Joint Genome Institute"/>
            <person name="Ahrendt S."/>
            <person name="Riley R."/>
            <person name="Andreopoulos W."/>
            <person name="Labutti K."/>
            <person name="Pangilinan J."/>
            <person name="Ruiz-Duenas F.J."/>
            <person name="Barrasa J.M."/>
            <person name="Sanchez-Garcia M."/>
            <person name="Camarero S."/>
            <person name="Miyauchi S."/>
            <person name="Serrano A."/>
            <person name="Linde D."/>
            <person name="Babiker R."/>
            <person name="Drula E."/>
            <person name="Ayuso-Fernandez I."/>
            <person name="Pacheco R."/>
            <person name="Padilla G."/>
            <person name="Ferreira P."/>
            <person name="Barriuso J."/>
            <person name="Kellner H."/>
            <person name="Castanera R."/>
            <person name="Alfaro M."/>
            <person name="Ramirez L."/>
            <person name="Pisabarro A.G."/>
            <person name="Kuo A."/>
            <person name="Tritt A."/>
            <person name="Lipzen A."/>
            <person name="He G."/>
            <person name="Yan M."/>
            <person name="Ng V."/>
            <person name="Cullen D."/>
            <person name="Martin F."/>
            <person name="Rosso M.-N."/>
            <person name="Henrissat B."/>
            <person name="Hibbett D."/>
            <person name="Martinez A.T."/>
            <person name="Grigoriev I.V."/>
        </authorList>
    </citation>
    <scope>NUCLEOTIDE SEQUENCE</scope>
    <source>
        <strain evidence="4">AH 40177</strain>
    </source>
</reference>
<dbReference type="AlphaFoldDB" id="A0A9P5PZ90"/>
<feature type="region of interest" description="Disordered" evidence="2">
    <location>
        <begin position="250"/>
        <end position="305"/>
    </location>
</feature>
<proteinExistence type="predicted"/>
<evidence type="ECO:0000313" key="4">
    <source>
        <dbReference type="EMBL" id="KAF9070925.1"/>
    </source>
</evidence>
<feature type="region of interest" description="Disordered" evidence="2">
    <location>
        <begin position="392"/>
        <end position="419"/>
    </location>
</feature>
<feature type="domain" description="DUF6818" evidence="3">
    <location>
        <begin position="184"/>
        <end position="265"/>
    </location>
</feature>
<keyword evidence="1" id="KW-0175">Coiled coil</keyword>
<organism evidence="4 5">
    <name type="scientific">Rhodocollybia butyracea</name>
    <dbReference type="NCBI Taxonomy" id="206335"/>
    <lineage>
        <taxon>Eukaryota</taxon>
        <taxon>Fungi</taxon>
        <taxon>Dikarya</taxon>
        <taxon>Basidiomycota</taxon>
        <taxon>Agaricomycotina</taxon>
        <taxon>Agaricomycetes</taxon>
        <taxon>Agaricomycetidae</taxon>
        <taxon>Agaricales</taxon>
        <taxon>Marasmiineae</taxon>
        <taxon>Omphalotaceae</taxon>
        <taxon>Rhodocollybia</taxon>
    </lineage>
</organism>
<dbReference type="Pfam" id="PF20681">
    <property type="entry name" value="DUF6818"/>
    <property type="match status" value="1"/>
</dbReference>
<dbReference type="Proteomes" id="UP000772434">
    <property type="component" value="Unassembled WGS sequence"/>
</dbReference>
<feature type="compositionally biased region" description="Polar residues" evidence="2">
    <location>
        <begin position="1"/>
        <end position="11"/>
    </location>
</feature>
<dbReference type="PANTHER" id="PTHR34409">
    <property type="entry name" value="SET DOMAIN-CONTAINING PROTEIN"/>
    <property type="match status" value="1"/>
</dbReference>
<feature type="region of interest" description="Disordered" evidence="2">
    <location>
        <begin position="1"/>
        <end position="169"/>
    </location>
</feature>
<evidence type="ECO:0000256" key="1">
    <source>
        <dbReference type="SAM" id="Coils"/>
    </source>
</evidence>
<feature type="coiled-coil region" evidence="1">
    <location>
        <begin position="347"/>
        <end position="388"/>
    </location>
</feature>
<evidence type="ECO:0000256" key="2">
    <source>
        <dbReference type="SAM" id="MobiDB-lite"/>
    </source>
</evidence>
<name>A0A9P5PZ90_9AGAR</name>
<dbReference type="PANTHER" id="PTHR34409:SF1">
    <property type="entry name" value="MYB-LIKE DOMAIN-CONTAINING PROTEIN"/>
    <property type="match status" value="1"/>
</dbReference>
<gene>
    <name evidence="4" type="ORF">BDP27DRAFT_1419449</name>
</gene>
<dbReference type="OrthoDB" id="99432at2759"/>
<protein>
    <recommendedName>
        <fullName evidence="3">DUF6818 domain-containing protein</fullName>
    </recommendedName>
</protein>
<evidence type="ECO:0000259" key="3">
    <source>
        <dbReference type="Pfam" id="PF20681"/>
    </source>
</evidence>
<feature type="region of interest" description="Disordered" evidence="2">
    <location>
        <begin position="475"/>
        <end position="502"/>
    </location>
</feature>
<keyword evidence="5" id="KW-1185">Reference proteome</keyword>
<feature type="compositionally biased region" description="Polar residues" evidence="2">
    <location>
        <begin position="476"/>
        <end position="486"/>
    </location>
</feature>
<feature type="compositionally biased region" description="Basic and acidic residues" evidence="2">
    <location>
        <begin position="409"/>
        <end position="419"/>
    </location>
</feature>
<dbReference type="EMBL" id="JADNRY010000036">
    <property type="protein sequence ID" value="KAF9070925.1"/>
    <property type="molecule type" value="Genomic_DNA"/>
</dbReference>
<sequence>MSFPHSQNSDLSVRDAQGRNWIPGANGAWVPAPGNNLAPPYASQTLPSFAPSGPPSHTQDDSMRLPPIASLNVGVGAQQPFSFLPPPPLQPQIVPGPGGGNAAPGPSTQDKMPKNVQPASKAGGYRHSDPKSKGKGKAKATDDEDTPVGSKRKRASQKGRSSGAANYTEDDYNILFPLLRHHKPIGQRKWATVTEEYNEQAEEIGRPTRLQKSLETKFKQLVKTTKPTGDAELPPHIEAALEIEEMINEKAGTRDLDDDDLDEGNELMYDSDSEKENEPPVNLKKAKPTVPVAHRRTTTRRTAANSSRDFVDTLTTALDPAAQVERDERRSSQALQATSMLTMSGQIRDLQRSNDSLRHRLEEAQRDLMQAERRADRAEMRADRLEMLSSVSDRQRLHRSPTRGRYAATRREPEREREPKQWIRQEIRYPEGGGSTTWHNLKDIETERDYEAFYRHDIEPGARVHYPEVRMGSLSPIASGSNARQSTPHHHDVEEDELHFDD</sequence>
<accession>A0A9P5PZ90</accession>
<evidence type="ECO:0000313" key="5">
    <source>
        <dbReference type="Proteomes" id="UP000772434"/>
    </source>
</evidence>
<feature type="compositionally biased region" description="Polar residues" evidence="2">
    <location>
        <begin position="332"/>
        <end position="342"/>
    </location>
</feature>
<feature type="compositionally biased region" description="Acidic residues" evidence="2">
    <location>
        <begin position="256"/>
        <end position="271"/>
    </location>
</feature>
<comment type="caution">
    <text evidence="4">The sequence shown here is derived from an EMBL/GenBank/DDBJ whole genome shotgun (WGS) entry which is preliminary data.</text>
</comment>
<feature type="region of interest" description="Disordered" evidence="2">
    <location>
        <begin position="321"/>
        <end position="342"/>
    </location>
</feature>